<name>A0AAW8EH45_VARPD</name>
<dbReference type="EMBL" id="JAUSRV010000008">
    <property type="protein sequence ID" value="MDP9972260.1"/>
    <property type="molecule type" value="Genomic_DNA"/>
</dbReference>
<proteinExistence type="predicted"/>
<dbReference type="CDD" id="cd00063">
    <property type="entry name" value="FN3"/>
    <property type="match status" value="1"/>
</dbReference>
<dbReference type="Gene3D" id="2.60.40.10">
    <property type="entry name" value="Immunoglobulins"/>
    <property type="match status" value="1"/>
</dbReference>
<evidence type="ECO:0000313" key="3">
    <source>
        <dbReference type="EMBL" id="MDP9972260.1"/>
    </source>
</evidence>
<dbReference type="SUPFAM" id="SSF49265">
    <property type="entry name" value="Fibronectin type III"/>
    <property type="match status" value="1"/>
</dbReference>
<reference evidence="3" key="1">
    <citation type="submission" date="2023-07" db="EMBL/GenBank/DDBJ databases">
        <title>Sorghum-associated microbial communities from plants grown in Nebraska, USA.</title>
        <authorList>
            <person name="Schachtman D."/>
        </authorList>
    </citation>
    <scope>NUCLEOTIDE SEQUENCE</scope>
    <source>
        <strain evidence="3">DS3315</strain>
    </source>
</reference>
<feature type="domain" description="Fibronectin type-III" evidence="2">
    <location>
        <begin position="354"/>
        <end position="439"/>
    </location>
</feature>
<comment type="caution">
    <text evidence="3">The sequence shown here is derived from an EMBL/GenBank/DDBJ whole genome shotgun (WGS) entry which is preliminary data.</text>
</comment>
<dbReference type="SUPFAM" id="SSF53474">
    <property type="entry name" value="alpha/beta-Hydrolases"/>
    <property type="match status" value="1"/>
</dbReference>
<evidence type="ECO:0000313" key="4">
    <source>
        <dbReference type="Proteomes" id="UP001224845"/>
    </source>
</evidence>
<dbReference type="PROSITE" id="PS50853">
    <property type="entry name" value="FN3"/>
    <property type="match status" value="1"/>
</dbReference>
<evidence type="ECO:0000259" key="2">
    <source>
        <dbReference type="PROSITE" id="PS50853"/>
    </source>
</evidence>
<protein>
    <submittedName>
        <fullName evidence="3">Poly(3-hydroxybutyrate) depolymerase</fullName>
    </submittedName>
</protein>
<feature type="signal peptide" evidence="1">
    <location>
        <begin position="1"/>
        <end position="24"/>
    </location>
</feature>
<dbReference type="SMART" id="SM00060">
    <property type="entry name" value="FN3"/>
    <property type="match status" value="1"/>
</dbReference>
<keyword evidence="1" id="KW-0732">Signal</keyword>
<dbReference type="InterPro" id="IPR013783">
    <property type="entry name" value="Ig-like_fold"/>
</dbReference>
<dbReference type="PANTHER" id="PTHR42972:SF8">
    <property type="entry name" value="POLYHYDROXYBUTYRATE DEPOLYMERASE"/>
    <property type="match status" value="1"/>
</dbReference>
<dbReference type="PANTHER" id="PTHR42972">
    <property type="entry name" value="TOL-PAL SYSTEM PROTEIN TOLB"/>
    <property type="match status" value="1"/>
</dbReference>
<dbReference type="Gene3D" id="3.40.50.1820">
    <property type="entry name" value="alpha/beta hydrolase"/>
    <property type="match status" value="2"/>
</dbReference>
<dbReference type="InterPro" id="IPR029058">
    <property type="entry name" value="AB_hydrolase_fold"/>
</dbReference>
<dbReference type="AlphaFoldDB" id="A0AAW8EH45"/>
<dbReference type="RefSeq" id="WP_307594892.1">
    <property type="nucleotide sequence ID" value="NZ_JAUSRV010000008.1"/>
</dbReference>
<gene>
    <name evidence="3" type="ORF">J2W39_003502</name>
</gene>
<dbReference type="InterPro" id="IPR003961">
    <property type="entry name" value="FN3_dom"/>
</dbReference>
<dbReference type="InterPro" id="IPR036116">
    <property type="entry name" value="FN3_sf"/>
</dbReference>
<organism evidence="3 4">
    <name type="scientific">Variovorax paradoxus</name>
    <dbReference type="NCBI Taxonomy" id="34073"/>
    <lineage>
        <taxon>Bacteria</taxon>
        <taxon>Pseudomonadati</taxon>
        <taxon>Pseudomonadota</taxon>
        <taxon>Betaproteobacteria</taxon>
        <taxon>Burkholderiales</taxon>
        <taxon>Comamonadaceae</taxon>
        <taxon>Variovorax</taxon>
    </lineage>
</organism>
<accession>A0AAW8EH45</accession>
<dbReference type="Proteomes" id="UP001224845">
    <property type="component" value="Unassembled WGS sequence"/>
</dbReference>
<evidence type="ECO:0000256" key="1">
    <source>
        <dbReference type="SAM" id="SignalP"/>
    </source>
</evidence>
<feature type="chain" id="PRO_5043745686" evidence="1">
    <location>
        <begin position="25"/>
        <end position="497"/>
    </location>
</feature>
<sequence>MKVHALLGLAMAISALATSSPAQAVVAALPSFNVDTSQTTVSGMSSGGYMASQLGYAFSATFKGVGVFTGGPYSCGGHYPASNCMSNAVVSASMINTMQADINNWSGTSIDDKINVTNQKVFLWVGNSDTTVGPNEMNAVKTLYQNNGVAAANLDYIKRDNTAHVMPTDFDATGNSACNNSASPYISNCGFDGAKAALSKFYGALNARNDAPSAGNYIEFDQSVFINSNPGMAANGWLYVPANCRAGAVCKLHVVLHGCAQNYATIGDKYLKSTGYARWADTNSIIVLFPQTKNDGTYRTTAASGWLANTGGCWDWLGWYGSNFAQKAGTQMSAIKAMVDKVSAGASGGGTLPAPGGVNTSNASASSMTIGWALVTGASGYRVYRGGALVTASPVAASPYNDSGLSADTTYSWTVRAVDANGAEGAASEPASGTTTRSDASCYTASNFAHTMAARAYASYGYAFAYGSQQNLGLWSSTVITTLKRTGSGYYVVGTCP</sequence>